<dbReference type="InterPro" id="IPR050232">
    <property type="entry name" value="FBL13/AtMIF1-like"/>
</dbReference>
<evidence type="ECO:0000259" key="1">
    <source>
        <dbReference type="SMART" id="SM00579"/>
    </source>
</evidence>
<accession>A0AAV1E3E0</accession>
<dbReference type="EMBL" id="OX459124">
    <property type="protein sequence ID" value="CAI9113545.1"/>
    <property type="molecule type" value="Genomic_DNA"/>
</dbReference>
<dbReference type="PANTHER" id="PTHR31900:SF27">
    <property type="entry name" value="FBD DOMAIN-CONTAINING PROTEIN"/>
    <property type="match status" value="1"/>
</dbReference>
<feature type="domain" description="FBD" evidence="1">
    <location>
        <begin position="367"/>
        <end position="437"/>
    </location>
</feature>
<dbReference type="SMART" id="SM00579">
    <property type="entry name" value="FBD"/>
    <property type="match status" value="1"/>
</dbReference>
<dbReference type="InterPro" id="IPR032675">
    <property type="entry name" value="LRR_dom_sf"/>
</dbReference>
<dbReference type="Gene3D" id="3.80.10.10">
    <property type="entry name" value="Ribonuclease Inhibitor"/>
    <property type="match status" value="1"/>
</dbReference>
<dbReference type="SUPFAM" id="SSF52047">
    <property type="entry name" value="RNI-like"/>
    <property type="match status" value="1"/>
</dbReference>
<organism evidence="2 3">
    <name type="scientific">Oldenlandia corymbosa var. corymbosa</name>
    <dbReference type="NCBI Taxonomy" id="529605"/>
    <lineage>
        <taxon>Eukaryota</taxon>
        <taxon>Viridiplantae</taxon>
        <taxon>Streptophyta</taxon>
        <taxon>Embryophyta</taxon>
        <taxon>Tracheophyta</taxon>
        <taxon>Spermatophyta</taxon>
        <taxon>Magnoliopsida</taxon>
        <taxon>eudicotyledons</taxon>
        <taxon>Gunneridae</taxon>
        <taxon>Pentapetalae</taxon>
        <taxon>asterids</taxon>
        <taxon>lamiids</taxon>
        <taxon>Gentianales</taxon>
        <taxon>Rubiaceae</taxon>
        <taxon>Rubioideae</taxon>
        <taxon>Spermacoceae</taxon>
        <taxon>Hedyotis-Oldenlandia complex</taxon>
        <taxon>Oldenlandia</taxon>
    </lineage>
</organism>
<dbReference type="Pfam" id="PF00646">
    <property type="entry name" value="F-box"/>
    <property type="match status" value="1"/>
</dbReference>
<name>A0AAV1E3E0_OLDCO</name>
<reference evidence="2" key="1">
    <citation type="submission" date="2023-03" db="EMBL/GenBank/DDBJ databases">
        <authorList>
            <person name="Julca I."/>
        </authorList>
    </citation>
    <scope>NUCLEOTIDE SEQUENCE</scope>
</reference>
<evidence type="ECO:0000313" key="2">
    <source>
        <dbReference type="EMBL" id="CAI9113545.1"/>
    </source>
</evidence>
<dbReference type="Proteomes" id="UP001161247">
    <property type="component" value="Chromosome 7"/>
</dbReference>
<dbReference type="InterPro" id="IPR001810">
    <property type="entry name" value="F-box_dom"/>
</dbReference>
<gene>
    <name evidence="2" type="ORF">OLC1_LOCUS20531</name>
</gene>
<dbReference type="InterPro" id="IPR055411">
    <property type="entry name" value="LRR_FXL15/At3g58940/PEG3-like"/>
</dbReference>
<dbReference type="SUPFAM" id="SSF81383">
    <property type="entry name" value="F-box domain"/>
    <property type="match status" value="1"/>
</dbReference>
<dbReference type="Pfam" id="PF08387">
    <property type="entry name" value="FBD"/>
    <property type="match status" value="1"/>
</dbReference>
<sequence>MDELAEPHEQLKISQFSLQNSESNYDLISDLPDTLLCHILSFLPTKYAVGTSILSTRWKNLFPLIPNLLLVFHDSLLLKHPNGVAESDRMKSGKLVSDIVSCLGAATRLRVKNIYFDASMGYSSGTKLISSLSGCYNLTWLSLARDFRFFLLKDFPIVKFPKLETLILDGVTLSDNVELLFDGCPVLENLAITICIIQPVDTFRICIILLKHLVLEWCLIDGDTTIVLNTPELDCLCHFAFCDVSYSFASKFDQIRGLSIILRAPVGEDPNFNDLMIAEIVKACSEVESLNLGDSAMEVLHHLSLPLPIFCNLKRVLLNVVGLAGWSLFGRLLKNAPKLNIVTLDRGSNMLDGYFDCFRESAQGIPHCLASSMKVVGISAFKGHEDEIKFIEYILENGKVLEKLHLSFCFNWKENFDVFKRIVDAGLKSETCKIIWLYKDLDSIYYDK</sequence>
<keyword evidence="3" id="KW-1185">Reference proteome</keyword>
<dbReference type="PANTHER" id="PTHR31900">
    <property type="entry name" value="F-BOX/RNI SUPERFAMILY PROTEIN-RELATED"/>
    <property type="match status" value="1"/>
</dbReference>
<dbReference type="CDD" id="cd22160">
    <property type="entry name" value="F-box_AtFBL13-like"/>
    <property type="match status" value="1"/>
</dbReference>
<evidence type="ECO:0000313" key="3">
    <source>
        <dbReference type="Proteomes" id="UP001161247"/>
    </source>
</evidence>
<dbReference type="AlphaFoldDB" id="A0AAV1E3E0"/>
<proteinExistence type="predicted"/>
<dbReference type="Pfam" id="PF24758">
    <property type="entry name" value="LRR_At5g56370"/>
    <property type="match status" value="1"/>
</dbReference>
<protein>
    <submittedName>
        <fullName evidence="2">OLC1v1014164C2</fullName>
    </submittedName>
</protein>
<dbReference type="Gene3D" id="1.20.1280.50">
    <property type="match status" value="1"/>
</dbReference>
<dbReference type="InterPro" id="IPR036047">
    <property type="entry name" value="F-box-like_dom_sf"/>
</dbReference>
<dbReference type="InterPro" id="IPR006566">
    <property type="entry name" value="FBD"/>
</dbReference>
<dbReference type="InterPro" id="IPR053781">
    <property type="entry name" value="F-box_AtFBL13-like"/>
</dbReference>